<dbReference type="SMART" id="SM00345">
    <property type="entry name" value="HTH_GNTR"/>
    <property type="match status" value="1"/>
</dbReference>
<accession>A0A8J3H1H8</accession>
<dbReference type="SUPFAM" id="SSF46785">
    <property type="entry name" value="Winged helix' DNA-binding domain"/>
    <property type="match status" value="1"/>
</dbReference>
<name>A0A8J3H1H8_9RHOB</name>
<dbReference type="SUPFAM" id="SSF48008">
    <property type="entry name" value="GntR ligand-binding domain-like"/>
    <property type="match status" value="1"/>
</dbReference>
<dbReference type="PANTHER" id="PTHR43537:SF49">
    <property type="entry name" value="TRANSCRIPTIONAL REGULATORY PROTEIN"/>
    <property type="match status" value="1"/>
</dbReference>
<evidence type="ECO:0000256" key="2">
    <source>
        <dbReference type="ARBA" id="ARBA00023125"/>
    </source>
</evidence>
<dbReference type="GO" id="GO:0003677">
    <property type="term" value="F:DNA binding"/>
    <property type="evidence" value="ECO:0007669"/>
    <property type="project" value="UniProtKB-KW"/>
</dbReference>
<sequence>MGRFAPGARLDEVSLAEEHKVSRTPIREAFHRLAQSGLVVQQPRRGVFVRTASPVEILEMFEVMAEVEAACGRLAARRATDSDIAELRQANAECQKAREAGDVDLYYHKNGVFHHLLYAQSGNRFLEQEASRLHRRLKPYRRMQLFLRGRLQQSMEEHTAIVEAIAAGDAPRAADLLRDHVAVQGEKFHHVMSHLPEA</sequence>
<dbReference type="InterPro" id="IPR011711">
    <property type="entry name" value="GntR_C"/>
</dbReference>
<dbReference type="CDD" id="cd07377">
    <property type="entry name" value="WHTH_GntR"/>
    <property type="match status" value="1"/>
</dbReference>
<dbReference type="InterPro" id="IPR000524">
    <property type="entry name" value="Tscrpt_reg_HTH_GntR"/>
</dbReference>
<evidence type="ECO:0000313" key="5">
    <source>
        <dbReference type="EMBL" id="GHF65160.1"/>
    </source>
</evidence>
<dbReference type="PANTHER" id="PTHR43537">
    <property type="entry name" value="TRANSCRIPTIONAL REGULATOR, GNTR FAMILY"/>
    <property type="match status" value="1"/>
</dbReference>
<dbReference type="EMBL" id="BNCJ01000016">
    <property type="protein sequence ID" value="GHF65160.1"/>
    <property type="molecule type" value="Genomic_DNA"/>
</dbReference>
<keyword evidence="2" id="KW-0238">DNA-binding</keyword>
<evidence type="ECO:0000256" key="1">
    <source>
        <dbReference type="ARBA" id="ARBA00023015"/>
    </source>
</evidence>
<dbReference type="PROSITE" id="PS50949">
    <property type="entry name" value="HTH_GNTR"/>
    <property type="match status" value="1"/>
</dbReference>
<dbReference type="InterPro" id="IPR036388">
    <property type="entry name" value="WH-like_DNA-bd_sf"/>
</dbReference>
<evidence type="ECO:0000313" key="6">
    <source>
        <dbReference type="Proteomes" id="UP000626220"/>
    </source>
</evidence>
<organism evidence="5 6">
    <name type="scientific">Seohaeicola zhoushanensis</name>
    <dbReference type="NCBI Taxonomy" id="1569283"/>
    <lineage>
        <taxon>Bacteria</taxon>
        <taxon>Pseudomonadati</taxon>
        <taxon>Pseudomonadota</taxon>
        <taxon>Alphaproteobacteria</taxon>
        <taxon>Rhodobacterales</taxon>
        <taxon>Roseobacteraceae</taxon>
        <taxon>Seohaeicola</taxon>
    </lineage>
</organism>
<gene>
    <name evidence="5" type="ORF">GCM10017056_40480</name>
</gene>
<reference evidence="5" key="2">
    <citation type="submission" date="2020-09" db="EMBL/GenBank/DDBJ databases">
        <authorList>
            <person name="Sun Q."/>
            <person name="Kim S."/>
        </authorList>
    </citation>
    <scope>NUCLEOTIDE SEQUENCE</scope>
    <source>
        <strain evidence="5">KCTC 42650</strain>
    </source>
</reference>
<reference evidence="5" key="1">
    <citation type="journal article" date="2014" name="Int. J. Syst. Evol. Microbiol.">
        <title>Complete genome sequence of Corynebacterium casei LMG S-19264T (=DSM 44701T), isolated from a smear-ripened cheese.</title>
        <authorList>
            <consortium name="US DOE Joint Genome Institute (JGI-PGF)"/>
            <person name="Walter F."/>
            <person name="Albersmeier A."/>
            <person name="Kalinowski J."/>
            <person name="Ruckert C."/>
        </authorList>
    </citation>
    <scope>NUCLEOTIDE SEQUENCE</scope>
    <source>
        <strain evidence="5">KCTC 42650</strain>
    </source>
</reference>
<protein>
    <submittedName>
        <fullName evidence="5">GntR family transcriptional regulator</fullName>
    </submittedName>
</protein>
<dbReference type="InterPro" id="IPR008920">
    <property type="entry name" value="TF_FadR/GntR_C"/>
</dbReference>
<dbReference type="Gene3D" id="1.10.10.10">
    <property type="entry name" value="Winged helix-like DNA-binding domain superfamily/Winged helix DNA-binding domain"/>
    <property type="match status" value="1"/>
</dbReference>
<dbReference type="SMART" id="SM00895">
    <property type="entry name" value="FCD"/>
    <property type="match status" value="1"/>
</dbReference>
<dbReference type="InterPro" id="IPR036390">
    <property type="entry name" value="WH_DNA-bd_sf"/>
</dbReference>
<keyword evidence="6" id="KW-1185">Reference proteome</keyword>
<evidence type="ECO:0000259" key="4">
    <source>
        <dbReference type="PROSITE" id="PS50949"/>
    </source>
</evidence>
<keyword evidence="3" id="KW-0804">Transcription</keyword>
<evidence type="ECO:0000256" key="3">
    <source>
        <dbReference type="ARBA" id="ARBA00023163"/>
    </source>
</evidence>
<dbReference type="AlphaFoldDB" id="A0A8J3H1H8"/>
<dbReference type="Proteomes" id="UP000626220">
    <property type="component" value="Unassembled WGS sequence"/>
</dbReference>
<dbReference type="Pfam" id="PF07729">
    <property type="entry name" value="FCD"/>
    <property type="match status" value="1"/>
</dbReference>
<dbReference type="Pfam" id="PF00392">
    <property type="entry name" value="GntR"/>
    <property type="match status" value="1"/>
</dbReference>
<dbReference type="GO" id="GO:0003700">
    <property type="term" value="F:DNA-binding transcription factor activity"/>
    <property type="evidence" value="ECO:0007669"/>
    <property type="project" value="InterPro"/>
</dbReference>
<comment type="caution">
    <text evidence="5">The sequence shown here is derived from an EMBL/GenBank/DDBJ whole genome shotgun (WGS) entry which is preliminary data.</text>
</comment>
<feature type="domain" description="HTH gntR-type" evidence="4">
    <location>
        <begin position="1"/>
        <end position="52"/>
    </location>
</feature>
<dbReference type="Gene3D" id="1.20.120.530">
    <property type="entry name" value="GntR ligand-binding domain-like"/>
    <property type="match status" value="1"/>
</dbReference>
<keyword evidence="1" id="KW-0805">Transcription regulation</keyword>
<proteinExistence type="predicted"/>